<dbReference type="Proteomes" id="UP000017396">
    <property type="component" value="Chromosome"/>
</dbReference>
<keyword evidence="2" id="KW-0732">Signal</keyword>
<feature type="region of interest" description="Disordered" evidence="1">
    <location>
        <begin position="32"/>
        <end position="65"/>
    </location>
</feature>
<feature type="chain" id="PRO_5004663960" evidence="2">
    <location>
        <begin position="21"/>
        <end position="313"/>
    </location>
</feature>
<protein>
    <submittedName>
        <fullName evidence="3">Uncharacterized protein</fullName>
    </submittedName>
</protein>
<sequence>MGRWLLVLLWIVALVQPGQAQIAAPIAPDYAPSRPAATRRTALPITTRRTPRRASSPRPGAAQAGDPKYALVKQFLLQLDQGRWAAGLLSAEFRDEIENEFVAGRSAPIAPGGLGKLLNGRYLPGEDFNYAVETRPASSTLPRILRLRLIPVLNQWQIDGFDSASMHQSDRRSYRTDTGLPTSSDRLFNTVRLLKLPPLSTDALQAARKRIVELYQMLDDPDRDTARLQLWFGPRMRARLHSDADFDRLLKVGNLGTLRVVPGEIGGAMVRIELRDGQGELFRGAAFLTVTGQEMLIDALDYFDPKLLDSSLP</sequence>
<evidence type="ECO:0000313" key="3">
    <source>
        <dbReference type="EMBL" id="AGY56466.1"/>
    </source>
</evidence>
<reference evidence="3 4" key="1">
    <citation type="journal article" date="2013" name="PLoS ONE">
        <title>Cultivation and Complete Genome Sequencing of Gloeobacter kilaueensis sp. nov., from a Lava Cave in Kilauea Caldera, Hawai'i.</title>
        <authorList>
            <person name="Saw J.H."/>
            <person name="Schatz M."/>
            <person name="Brown M.V."/>
            <person name="Kunkel D.D."/>
            <person name="Foster J.S."/>
            <person name="Shick H."/>
            <person name="Christensen S."/>
            <person name="Hou S."/>
            <person name="Wan X."/>
            <person name="Donachie S.P."/>
        </authorList>
    </citation>
    <scope>NUCLEOTIDE SEQUENCE [LARGE SCALE GENOMIC DNA]</scope>
    <source>
        <strain evidence="4">JS</strain>
    </source>
</reference>
<proteinExistence type="predicted"/>
<evidence type="ECO:0000313" key="4">
    <source>
        <dbReference type="Proteomes" id="UP000017396"/>
    </source>
</evidence>
<organism evidence="3 4">
    <name type="scientific">Gloeobacter kilaueensis (strain ATCC BAA-2537 / CCAP 1431/1 / ULC 316 / JS1)</name>
    <dbReference type="NCBI Taxonomy" id="1183438"/>
    <lineage>
        <taxon>Bacteria</taxon>
        <taxon>Bacillati</taxon>
        <taxon>Cyanobacteriota</taxon>
        <taxon>Cyanophyceae</taxon>
        <taxon>Gloeobacterales</taxon>
        <taxon>Gloeobacteraceae</taxon>
        <taxon>Gloeobacter</taxon>
    </lineage>
</organism>
<gene>
    <name evidence="3" type="ORF">GKIL_0219</name>
</gene>
<evidence type="ECO:0000256" key="2">
    <source>
        <dbReference type="SAM" id="SignalP"/>
    </source>
</evidence>
<dbReference type="KEGG" id="glj:GKIL_0219"/>
<evidence type="ECO:0000256" key="1">
    <source>
        <dbReference type="SAM" id="MobiDB-lite"/>
    </source>
</evidence>
<dbReference type="EMBL" id="CP003587">
    <property type="protein sequence ID" value="AGY56466.1"/>
    <property type="molecule type" value="Genomic_DNA"/>
</dbReference>
<keyword evidence="4" id="KW-1185">Reference proteome</keyword>
<dbReference type="OrthoDB" id="9834527at2"/>
<dbReference type="RefSeq" id="WP_023171472.1">
    <property type="nucleotide sequence ID" value="NC_022600.1"/>
</dbReference>
<name>U5QC82_GLOK1</name>
<dbReference type="HOGENOM" id="CLU_833573_0_0_3"/>
<accession>U5QC82</accession>
<feature type="signal peptide" evidence="2">
    <location>
        <begin position="1"/>
        <end position="20"/>
    </location>
</feature>
<dbReference type="STRING" id="1183438.GKIL_0219"/>
<feature type="compositionally biased region" description="Low complexity" evidence="1">
    <location>
        <begin position="32"/>
        <end position="64"/>
    </location>
</feature>
<dbReference type="AlphaFoldDB" id="U5QC82"/>